<keyword evidence="3" id="KW-1185">Reference proteome</keyword>
<gene>
    <name evidence="2" type="ORF">GCM10012275_36430</name>
</gene>
<sequence length="287" mass="30645">MIEVVWAYAIGAGFAMASAHQLQERHRNPGISANRYLLGSVLYVALLVAPAGAYLLAAYPSWSSFHLLDSAPWWLVGFFYLATVIGAALGFGITQFCVVREWRRWAALQLVGGYFVMTFILAYGWDGRGYQRFLSLSRAEFDGWSSDDFFSNLGTWLTSNLAITLYLLGAILLPIMGVMLAYWHITGIRSAEDPLYSRSGITQIAVFAVVAGIAVLGGGVAGGVAASVVIGLLGWLLGGLVVTAVILVLFLPRRGLVGQLVDQVILPQESGEDGGAEAAPAGPQVAT</sequence>
<proteinExistence type="predicted"/>
<dbReference type="EMBL" id="BMMK01000017">
    <property type="protein sequence ID" value="GGM62423.1"/>
    <property type="molecule type" value="Genomic_DNA"/>
</dbReference>
<keyword evidence="1" id="KW-0812">Transmembrane</keyword>
<evidence type="ECO:0000256" key="1">
    <source>
        <dbReference type="SAM" id="Phobius"/>
    </source>
</evidence>
<feature type="transmembrane region" description="Helical" evidence="1">
    <location>
        <begin position="232"/>
        <end position="251"/>
    </location>
</feature>
<feature type="transmembrane region" description="Helical" evidence="1">
    <location>
        <begin position="105"/>
        <end position="125"/>
    </location>
</feature>
<feature type="transmembrane region" description="Helical" evidence="1">
    <location>
        <begin position="35"/>
        <end position="59"/>
    </location>
</feature>
<protein>
    <submittedName>
        <fullName evidence="2">Uncharacterized protein</fullName>
    </submittedName>
</protein>
<accession>A0A8J3FXG7</accession>
<feature type="transmembrane region" description="Helical" evidence="1">
    <location>
        <begin position="161"/>
        <end position="183"/>
    </location>
</feature>
<feature type="transmembrane region" description="Helical" evidence="1">
    <location>
        <begin position="71"/>
        <end position="93"/>
    </location>
</feature>
<feature type="transmembrane region" description="Helical" evidence="1">
    <location>
        <begin position="6"/>
        <end position="23"/>
    </location>
</feature>
<organism evidence="2 3">
    <name type="scientific">Longimycelium tulufanense</name>
    <dbReference type="NCBI Taxonomy" id="907463"/>
    <lineage>
        <taxon>Bacteria</taxon>
        <taxon>Bacillati</taxon>
        <taxon>Actinomycetota</taxon>
        <taxon>Actinomycetes</taxon>
        <taxon>Pseudonocardiales</taxon>
        <taxon>Pseudonocardiaceae</taxon>
        <taxon>Longimycelium</taxon>
    </lineage>
</organism>
<reference evidence="2" key="1">
    <citation type="journal article" date="2014" name="Int. J. Syst. Evol. Microbiol.">
        <title>Complete genome sequence of Corynebacterium casei LMG S-19264T (=DSM 44701T), isolated from a smear-ripened cheese.</title>
        <authorList>
            <consortium name="US DOE Joint Genome Institute (JGI-PGF)"/>
            <person name="Walter F."/>
            <person name="Albersmeier A."/>
            <person name="Kalinowski J."/>
            <person name="Ruckert C."/>
        </authorList>
    </citation>
    <scope>NUCLEOTIDE SEQUENCE</scope>
    <source>
        <strain evidence="2">CGMCC 4.5737</strain>
    </source>
</reference>
<name>A0A8J3FXG7_9PSEU</name>
<feature type="transmembrane region" description="Helical" evidence="1">
    <location>
        <begin position="204"/>
        <end position="226"/>
    </location>
</feature>
<comment type="caution">
    <text evidence="2">The sequence shown here is derived from an EMBL/GenBank/DDBJ whole genome shotgun (WGS) entry which is preliminary data.</text>
</comment>
<evidence type="ECO:0000313" key="2">
    <source>
        <dbReference type="EMBL" id="GGM62423.1"/>
    </source>
</evidence>
<reference evidence="2" key="2">
    <citation type="submission" date="2020-09" db="EMBL/GenBank/DDBJ databases">
        <authorList>
            <person name="Sun Q."/>
            <person name="Zhou Y."/>
        </authorList>
    </citation>
    <scope>NUCLEOTIDE SEQUENCE</scope>
    <source>
        <strain evidence="2">CGMCC 4.5737</strain>
    </source>
</reference>
<keyword evidence="1" id="KW-0472">Membrane</keyword>
<keyword evidence="1" id="KW-1133">Transmembrane helix</keyword>
<dbReference type="Proteomes" id="UP000637578">
    <property type="component" value="Unassembled WGS sequence"/>
</dbReference>
<evidence type="ECO:0000313" key="3">
    <source>
        <dbReference type="Proteomes" id="UP000637578"/>
    </source>
</evidence>
<dbReference type="RefSeq" id="WP_189059241.1">
    <property type="nucleotide sequence ID" value="NZ_BMMK01000017.1"/>
</dbReference>
<dbReference type="AlphaFoldDB" id="A0A8J3FXG7"/>